<keyword evidence="2" id="KW-0472">Membrane</keyword>
<dbReference type="Proteomes" id="UP000321746">
    <property type="component" value="Unassembled WGS sequence"/>
</dbReference>
<accession>A0A511XJW8</accession>
<evidence type="ECO:0000313" key="3">
    <source>
        <dbReference type="EMBL" id="GEN63245.1"/>
    </source>
</evidence>
<keyword evidence="4" id="KW-1185">Reference proteome</keyword>
<evidence type="ECO:0000256" key="2">
    <source>
        <dbReference type="SAM" id="Phobius"/>
    </source>
</evidence>
<name>A0A511XJW8_9PROT</name>
<dbReference type="EMBL" id="BJYG01000017">
    <property type="protein sequence ID" value="GEN63245.1"/>
    <property type="molecule type" value="Genomic_DNA"/>
</dbReference>
<feature type="compositionally biased region" description="Basic and acidic residues" evidence="1">
    <location>
        <begin position="223"/>
        <end position="238"/>
    </location>
</feature>
<feature type="transmembrane region" description="Helical" evidence="2">
    <location>
        <begin position="12"/>
        <end position="38"/>
    </location>
</feature>
<dbReference type="RefSeq" id="WP_146887632.1">
    <property type="nucleotide sequence ID" value="NZ_BJYG01000017.1"/>
</dbReference>
<organism evidence="3 4">
    <name type="scientific">Acetobacter oeni</name>
    <dbReference type="NCBI Taxonomy" id="304077"/>
    <lineage>
        <taxon>Bacteria</taxon>
        <taxon>Pseudomonadati</taxon>
        <taxon>Pseudomonadota</taxon>
        <taxon>Alphaproteobacteria</taxon>
        <taxon>Acetobacterales</taxon>
        <taxon>Acetobacteraceae</taxon>
        <taxon>Acetobacter</taxon>
    </lineage>
</organism>
<dbReference type="OrthoDB" id="7266924at2"/>
<keyword evidence="2" id="KW-0812">Transmembrane</keyword>
<gene>
    <name evidence="3" type="ORF">AOE01nite_14690</name>
</gene>
<evidence type="ECO:0000256" key="1">
    <source>
        <dbReference type="SAM" id="MobiDB-lite"/>
    </source>
</evidence>
<feature type="region of interest" description="Disordered" evidence="1">
    <location>
        <begin position="67"/>
        <end position="252"/>
    </location>
</feature>
<reference evidence="3 4" key="1">
    <citation type="submission" date="2019-07" db="EMBL/GenBank/DDBJ databases">
        <title>Whole genome shotgun sequence of Acetobacter oeni NBRC 105207.</title>
        <authorList>
            <person name="Hosoyama A."/>
            <person name="Uohara A."/>
            <person name="Ohji S."/>
            <person name="Ichikawa N."/>
        </authorList>
    </citation>
    <scope>NUCLEOTIDE SEQUENCE [LARGE SCALE GENOMIC DNA]</scope>
    <source>
        <strain evidence="3 4">NBRC 105207</strain>
    </source>
</reference>
<proteinExistence type="predicted"/>
<protein>
    <submittedName>
        <fullName evidence="3">Uncharacterized protein</fullName>
    </submittedName>
</protein>
<keyword evidence="2" id="KW-1133">Transmembrane helix</keyword>
<dbReference type="AlphaFoldDB" id="A0A511XJW8"/>
<feature type="compositionally biased region" description="Basic and acidic residues" evidence="1">
    <location>
        <begin position="130"/>
        <end position="142"/>
    </location>
</feature>
<sequence>MSPVLPEWLPLWAQLLLIVATALFGVCFLLMPFAVFGLKGRLSEIELQLADVRADLRVITARLASASPEPAEQREPFAAAQEEWVPPAKKEQTSAEPRFQSAKSDQAIASPGLNAESGTFFPPSGGKTEATSETRPAHRNEPDENSPVGEAPRSAAEGTAARVTYGFSSAPRVSDAYQPEKNILPELRASRHAPPVRINEKKPDGNHDGPGRRMPWHESPSSESDRKGPAAGERDNAMRTEPTLRWPSRRPE</sequence>
<evidence type="ECO:0000313" key="4">
    <source>
        <dbReference type="Proteomes" id="UP000321746"/>
    </source>
</evidence>
<feature type="compositionally biased region" description="Basic and acidic residues" evidence="1">
    <location>
        <begin position="198"/>
        <end position="211"/>
    </location>
</feature>
<comment type="caution">
    <text evidence="3">The sequence shown here is derived from an EMBL/GenBank/DDBJ whole genome shotgun (WGS) entry which is preliminary data.</text>
</comment>